<proteinExistence type="predicted"/>
<dbReference type="Pfam" id="PF01661">
    <property type="entry name" value="Macro"/>
    <property type="match status" value="1"/>
</dbReference>
<dbReference type="InterPro" id="IPR002589">
    <property type="entry name" value="Macro_dom"/>
</dbReference>
<reference evidence="2 3" key="1">
    <citation type="submission" date="2023-10" db="EMBL/GenBank/DDBJ databases">
        <title>Virgibacillus soli CC-YMP-6 genome.</title>
        <authorList>
            <person name="Miliotis G."/>
            <person name="Sengupta P."/>
            <person name="Hameed A."/>
            <person name="Chuvochina M."/>
            <person name="Mcdonagh F."/>
            <person name="Simpson A.C."/>
            <person name="Singh N.K."/>
            <person name="Rekha P.D."/>
            <person name="Raman K."/>
            <person name="Hugenholtz P."/>
            <person name="Venkateswaran K."/>
        </authorList>
    </citation>
    <scope>NUCLEOTIDE SEQUENCE [LARGE SCALE GENOMIC DNA]</scope>
    <source>
        <strain evidence="2 3">CC-YMP-6</strain>
    </source>
</reference>
<dbReference type="PROSITE" id="PS51154">
    <property type="entry name" value="MACRO"/>
    <property type="match status" value="1"/>
</dbReference>
<dbReference type="PANTHER" id="PTHR11106:SF27">
    <property type="entry name" value="MACRO DOMAIN-CONTAINING PROTEIN"/>
    <property type="match status" value="1"/>
</dbReference>
<name>A0ABU5CTP7_9BACI</name>
<feature type="domain" description="Macro" evidence="1">
    <location>
        <begin position="1"/>
        <end position="182"/>
    </location>
</feature>
<keyword evidence="2" id="KW-0378">Hydrolase</keyword>
<dbReference type="EC" id="3.1.1.106" evidence="2"/>
<sequence length="183" mass="19998">MKVSIHGNELELKMGDITKQTTDAIVNAANGLLMGGGGVDGAIHEAAGAELLEACKQIRQEQLNGEYLAVGEAVISKGYHLSAKYVIHTVGPIWYTDVENKEMLLANCYKNALKIAVDNGLSSISFPSISTGVYRFPVDLAAEIAMKTIVDFLRDHAFGKVVMTLFSEEDYKIYTTKLKRVLQ</sequence>
<dbReference type="Gene3D" id="3.40.220.10">
    <property type="entry name" value="Leucine Aminopeptidase, subunit E, domain 1"/>
    <property type="match status" value="1"/>
</dbReference>
<keyword evidence="3" id="KW-1185">Reference proteome</keyword>
<dbReference type="RefSeq" id="WP_320380542.1">
    <property type="nucleotide sequence ID" value="NZ_JAWDIQ010000002.1"/>
</dbReference>
<dbReference type="SUPFAM" id="SSF52949">
    <property type="entry name" value="Macro domain-like"/>
    <property type="match status" value="1"/>
</dbReference>
<evidence type="ECO:0000313" key="3">
    <source>
        <dbReference type="Proteomes" id="UP001275315"/>
    </source>
</evidence>
<protein>
    <submittedName>
        <fullName evidence="2">O-acetyl-ADP-ribose deacetylase</fullName>
        <ecNumber evidence="2">3.1.1.106</ecNumber>
    </submittedName>
</protein>
<organism evidence="2 3">
    <name type="scientific">Paracerasibacillus soli</name>
    <dbReference type="NCBI Taxonomy" id="480284"/>
    <lineage>
        <taxon>Bacteria</taxon>
        <taxon>Bacillati</taxon>
        <taxon>Bacillota</taxon>
        <taxon>Bacilli</taxon>
        <taxon>Bacillales</taxon>
        <taxon>Bacillaceae</taxon>
        <taxon>Paracerasibacillus</taxon>
    </lineage>
</organism>
<dbReference type="CDD" id="cd02908">
    <property type="entry name" value="Macro_OAADPr_deacetylase"/>
    <property type="match status" value="1"/>
</dbReference>
<dbReference type="GO" id="GO:0061463">
    <property type="term" value="F:O-acetyl-ADP-ribose deacetylase activity"/>
    <property type="evidence" value="ECO:0007669"/>
    <property type="project" value="UniProtKB-EC"/>
</dbReference>
<evidence type="ECO:0000259" key="1">
    <source>
        <dbReference type="PROSITE" id="PS51154"/>
    </source>
</evidence>
<accession>A0ABU5CTP7</accession>
<gene>
    <name evidence="2" type="ORF">RWD45_15690</name>
</gene>
<dbReference type="SMART" id="SM00506">
    <property type="entry name" value="A1pp"/>
    <property type="match status" value="1"/>
</dbReference>
<dbReference type="PANTHER" id="PTHR11106">
    <property type="entry name" value="GANGLIOSIDE INDUCED DIFFERENTIATION ASSOCIATED PROTEIN 2-RELATED"/>
    <property type="match status" value="1"/>
</dbReference>
<dbReference type="EMBL" id="JAWDIQ010000002">
    <property type="protein sequence ID" value="MDY0409747.1"/>
    <property type="molecule type" value="Genomic_DNA"/>
</dbReference>
<dbReference type="Proteomes" id="UP001275315">
    <property type="component" value="Unassembled WGS sequence"/>
</dbReference>
<evidence type="ECO:0000313" key="2">
    <source>
        <dbReference type="EMBL" id="MDY0409747.1"/>
    </source>
</evidence>
<dbReference type="InterPro" id="IPR043472">
    <property type="entry name" value="Macro_dom-like"/>
</dbReference>
<dbReference type="NCBIfam" id="NF001664">
    <property type="entry name" value="PRK00431.1-6"/>
    <property type="match status" value="1"/>
</dbReference>
<comment type="caution">
    <text evidence="2">The sequence shown here is derived from an EMBL/GenBank/DDBJ whole genome shotgun (WGS) entry which is preliminary data.</text>
</comment>